<evidence type="ECO:0000259" key="5">
    <source>
        <dbReference type="PROSITE" id="PS51900"/>
    </source>
</evidence>
<dbReference type="RefSeq" id="WP_010839744.1">
    <property type="nucleotide sequence ID" value="NZ_QRCM01000001.1"/>
</dbReference>
<dbReference type="CDD" id="cd01189">
    <property type="entry name" value="INT_ICEBs1_C_like"/>
    <property type="match status" value="1"/>
</dbReference>
<sequence length="407" mass="44796">MVTDRGGRRQLPPQIKKVELAKKVRGKPVVRYQLTADVGIDPATGKRKQLRQRFATEAEARAKLAEVQNGVATGMHVYARKTTVTQALDGWLAGKHSLKPSTAHGYRVVLGPVHEQLGDLPVQNLTRSDIDQLITKLVKGGLPGPKREKRRPWTPRTVNYMLTVLSAALEDQVRQGDLVRNVAKLVDRLPQARPEFQTWTGDDVERFLTATGDDQYAHAWFLALCGLRRGEISGLRWADVDLDEKVLRVVANRVSFATTIAEGTPKSRRSARTLPMPDDLVRSLKAARKRQAADRLLLGGAWQDTGYVVVDREGNPPTPNTLTYWWGRSITTAGVPKIRLHDARHTCATLMHLRGVPTAVIAAWMGHASAAFTLATYAHSQDPAMLEAASSVPVVTTRDKNGSEAGS</sequence>
<dbReference type="InterPro" id="IPR013762">
    <property type="entry name" value="Integrase-like_cat_sf"/>
</dbReference>
<feature type="domain" description="Tyr recombinase" evidence="4">
    <location>
        <begin position="194"/>
        <end position="391"/>
    </location>
</feature>
<dbReference type="GO" id="GO:0015074">
    <property type="term" value="P:DNA integration"/>
    <property type="evidence" value="ECO:0007669"/>
    <property type="project" value="InterPro"/>
</dbReference>
<dbReference type="GO" id="GO:0006310">
    <property type="term" value="P:DNA recombination"/>
    <property type="evidence" value="ECO:0007669"/>
    <property type="project" value="UniProtKB-KW"/>
</dbReference>
<dbReference type="InterPro" id="IPR011010">
    <property type="entry name" value="DNA_brk_join_enz"/>
</dbReference>
<dbReference type="InterPro" id="IPR010998">
    <property type="entry name" value="Integrase_recombinase_N"/>
</dbReference>
<feature type="domain" description="Core-binding (CB)" evidence="5">
    <location>
        <begin position="82"/>
        <end position="173"/>
    </location>
</feature>
<dbReference type="InterPro" id="IPR044068">
    <property type="entry name" value="CB"/>
</dbReference>
<dbReference type="InterPro" id="IPR028259">
    <property type="entry name" value="AP2-like_int_N"/>
</dbReference>
<keyword evidence="1 3" id="KW-0238">DNA-binding</keyword>
<keyword evidence="2" id="KW-0233">DNA recombination</keyword>
<dbReference type="Pfam" id="PF14657">
    <property type="entry name" value="Arm-DNA-bind_4"/>
    <property type="match status" value="1"/>
</dbReference>
<accession>A0A6P2CI52</accession>
<dbReference type="GO" id="GO:0003677">
    <property type="term" value="F:DNA binding"/>
    <property type="evidence" value="ECO:0007669"/>
    <property type="project" value="UniProtKB-UniRule"/>
</dbReference>
<organism evidence="7 8">
    <name type="scientific">Rhodococcus rhodnii</name>
    <dbReference type="NCBI Taxonomy" id="38312"/>
    <lineage>
        <taxon>Bacteria</taxon>
        <taxon>Bacillati</taxon>
        <taxon>Actinomycetota</taxon>
        <taxon>Actinomycetes</taxon>
        <taxon>Mycobacteriales</taxon>
        <taxon>Nocardiaceae</taxon>
        <taxon>Rhodococcus</taxon>
    </lineage>
</organism>
<dbReference type="PANTHER" id="PTHR30349:SF91">
    <property type="entry name" value="INTA PROTEIN"/>
    <property type="match status" value="1"/>
</dbReference>
<dbReference type="InterPro" id="IPR050090">
    <property type="entry name" value="Tyrosine_recombinase_XerCD"/>
</dbReference>
<dbReference type="Gene3D" id="1.10.150.130">
    <property type="match status" value="1"/>
</dbReference>
<dbReference type="SUPFAM" id="SSF56349">
    <property type="entry name" value="DNA breaking-rejoining enzymes"/>
    <property type="match status" value="1"/>
</dbReference>
<dbReference type="Gene3D" id="1.10.443.10">
    <property type="entry name" value="Intergrase catalytic core"/>
    <property type="match status" value="1"/>
</dbReference>
<dbReference type="EMBL" id="QRCM01000001">
    <property type="protein sequence ID" value="TXG90648.1"/>
    <property type="molecule type" value="Genomic_DNA"/>
</dbReference>
<dbReference type="EMBL" id="QRCM01000001">
    <property type="protein sequence ID" value="TXG90272.1"/>
    <property type="molecule type" value="Genomic_DNA"/>
</dbReference>
<evidence type="ECO:0000259" key="4">
    <source>
        <dbReference type="PROSITE" id="PS51898"/>
    </source>
</evidence>
<dbReference type="PANTHER" id="PTHR30349">
    <property type="entry name" value="PHAGE INTEGRASE-RELATED"/>
    <property type="match status" value="1"/>
</dbReference>
<evidence type="ECO:0000313" key="6">
    <source>
        <dbReference type="EMBL" id="TXG90272.1"/>
    </source>
</evidence>
<dbReference type="Proteomes" id="UP000471120">
    <property type="component" value="Unassembled WGS sequence"/>
</dbReference>
<proteinExistence type="predicted"/>
<evidence type="ECO:0000256" key="1">
    <source>
        <dbReference type="ARBA" id="ARBA00023125"/>
    </source>
</evidence>
<protein>
    <submittedName>
        <fullName evidence="7">Site-specific integrase</fullName>
    </submittedName>
</protein>
<evidence type="ECO:0000256" key="2">
    <source>
        <dbReference type="ARBA" id="ARBA00023172"/>
    </source>
</evidence>
<evidence type="ECO:0000313" key="7">
    <source>
        <dbReference type="EMBL" id="TXG90648.1"/>
    </source>
</evidence>
<dbReference type="AlphaFoldDB" id="A0A6P2CI52"/>
<dbReference type="PROSITE" id="PS51898">
    <property type="entry name" value="TYR_RECOMBINASE"/>
    <property type="match status" value="1"/>
</dbReference>
<dbReference type="PROSITE" id="PS51900">
    <property type="entry name" value="CB"/>
    <property type="match status" value="1"/>
</dbReference>
<comment type="caution">
    <text evidence="7">The sequence shown here is derived from an EMBL/GenBank/DDBJ whole genome shotgun (WGS) entry which is preliminary data.</text>
</comment>
<reference evidence="7 8" key="1">
    <citation type="submission" date="2018-07" db="EMBL/GenBank/DDBJ databases">
        <title>Genome sequence of Rhodococcus rhodnii ATCC 35071 from Rhodnius prolixus.</title>
        <authorList>
            <person name="Patel V."/>
            <person name="Vogel K.J."/>
        </authorList>
    </citation>
    <scope>NUCLEOTIDE SEQUENCE [LARGE SCALE GENOMIC DNA]</scope>
    <source>
        <strain evidence="7 8">ATCC 35071</strain>
    </source>
</reference>
<dbReference type="Pfam" id="PF00589">
    <property type="entry name" value="Phage_integrase"/>
    <property type="match status" value="1"/>
</dbReference>
<gene>
    <name evidence="6" type="ORF">DW322_08620</name>
    <name evidence="7" type="ORF">DW322_11045</name>
</gene>
<name>A0A6P2CI52_9NOCA</name>
<evidence type="ECO:0000256" key="3">
    <source>
        <dbReference type="PROSITE-ProRule" id="PRU01248"/>
    </source>
</evidence>
<evidence type="ECO:0000313" key="8">
    <source>
        <dbReference type="Proteomes" id="UP000471120"/>
    </source>
</evidence>
<dbReference type="InterPro" id="IPR002104">
    <property type="entry name" value="Integrase_catalytic"/>
</dbReference>